<evidence type="ECO:0000313" key="1">
    <source>
        <dbReference type="EMBL" id="SVD07405.1"/>
    </source>
</evidence>
<name>A0A382SD93_9ZZZZ</name>
<accession>A0A382SD93</accession>
<organism evidence="1">
    <name type="scientific">marine metagenome</name>
    <dbReference type="NCBI Taxonomy" id="408172"/>
    <lineage>
        <taxon>unclassified sequences</taxon>
        <taxon>metagenomes</taxon>
        <taxon>ecological metagenomes</taxon>
    </lineage>
</organism>
<protein>
    <submittedName>
        <fullName evidence="1">Uncharacterized protein</fullName>
    </submittedName>
</protein>
<sequence>MNKKTKITDYIVEPVERKVIQNFIHKHHYSHNTNGIQQMECFALFREGKFGFDKEMIGAALYAIPSMPSTAKKYNPDNPDKCRELRRLCCLDEAPTNTESYFISQTLKWLRQNTDVEVVVSFADLEQGHTGVIYKATNFHYFGQTGKGQALMVDGKRYHARSMNQPIKPYSRELKRRYQAGDEGIYYVDTKPKNIYVYYLSKKAKKKYLYVDSKR</sequence>
<dbReference type="AlphaFoldDB" id="A0A382SD93"/>
<reference evidence="1" key="1">
    <citation type="submission" date="2018-05" db="EMBL/GenBank/DDBJ databases">
        <authorList>
            <person name="Lanie J.A."/>
            <person name="Ng W.-L."/>
            <person name="Kazmierczak K.M."/>
            <person name="Andrzejewski T.M."/>
            <person name="Davidsen T.M."/>
            <person name="Wayne K.J."/>
            <person name="Tettelin H."/>
            <person name="Glass J.I."/>
            <person name="Rusch D."/>
            <person name="Podicherti R."/>
            <person name="Tsui H.-C.T."/>
            <person name="Winkler M.E."/>
        </authorList>
    </citation>
    <scope>NUCLEOTIDE SEQUENCE</scope>
</reference>
<dbReference type="Pfam" id="PF25680">
    <property type="entry name" value="Mom"/>
    <property type="match status" value="1"/>
</dbReference>
<gene>
    <name evidence="1" type="ORF">METZ01_LOCUS360259</name>
</gene>
<dbReference type="EMBL" id="UINC01127950">
    <property type="protein sequence ID" value="SVD07405.1"/>
    <property type="molecule type" value="Genomic_DNA"/>
</dbReference>
<dbReference type="InterPro" id="IPR057895">
    <property type="entry name" value="Mom"/>
</dbReference>
<proteinExistence type="predicted"/>